<keyword evidence="2" id="KW-1185">Reference proteome</keyword>
<name>A0A1L9NCP5_ASPTC</name>
<sequence>MRGVVEVAHPCLPVSLLEWCLTYWGRTLSATTLLTGQNIRAGSDVGMLGWGVFLFPSGGKYCVLGAVDGWNGDPGLVFIADLQ</sequence>
<evidence type="ECO:0000313" key="1">
    <source>
        <dbReference type="EMBL" id="OJI87050.1"/>
    </source>
</evidence>
<dbReference type="OMA" id="RFRCRNA"/>
<accession>A0A1L9NCP5</accession>
<proteinExistence type="predicted"/>
<protein>
    <submittedName>
        <fullName evidence="1">Uncharacterized protein</fullName>
    </submittedName>
</protein>
<dbReference type="AlphaFoldDB" id="A0A1L9NCP5"/>
<evidence type="ECO:0000313" key="2">
    <source>
        <dbReference type="Proteomes" id="UP000184304"/>
    </source>
</evidence>
<dbReference type="Proteomes" id="UP000184304">
    <property type="component" value="Unassembled WGS sequence"/>
</dbReference>
<organism evidence="1 2">
    <name type="scientific">Aspergillus tubingensis (strain CBS 134.48)</name>
    <dbReference type="NCBI Taxonomy" id="767770"/>
    <lineage>
        <taxon>Eukaryota</taxon>
        <taxon>Fungi</taxon>
        <taxon>Dikarya</taxon>
        <taxon>Ascomycota</taxon>
        <taxon>Pezizomycotina</taxon>
        <taxon>Eurotiomycetes</taxon>
        <taxon>Eurotiomycetidae</taxon>
        <taxon>Eurotiales</taxon>
        <taxon>Aspergillaceae</taxon>
        <taxon>Aspergillus</taxon>
        <taxon>Aspergillus subgen. Circumdati</taxon>
    </lineage>
</organism>
<gene>
    <name evidence="1" type="ORF">ASPTUDRAFT_40134</name>
</gene>
<dbReference type="OrthoDB" id="10443360at2759"/>
<dbReference type="VEuPathDB" id="FungiDB:ASPTUDRAFT_40134"/>
<reference evidence="2" key="1">
    <citation type="journal article" date="2017" name="Genome Biol.">
        <title>Comparative genomics reveals high biological diversity and specific adaptations in the industrially and medically important fungal genus Aspergillus.</title>
        <authorList>
            <person name="de Vries R.P."/>
            <person name="Riley R."/>
            <person name="Wiebenga A."/>
            <person name="Aguilar-Osorio G."/>
            <person name="Amillis S."/>
            <person name="Uchima C.A."/>
            <person name="Anderluh G."/>
            <person name="Asadollahi M."/>
            <person name="Askin M."/>
            <person name="Barry K."/>
            <person name="Battaglia E."/>
            <person name="Bayram O."/>
            <person name="Benocci T."/>
            <person name="Braus-Stromeyer S.A."/>
            <person name="Caldana C."/>
            <person name="Canovas D."/>
            <person name="Cerqueira G.C."/>
            <person name="Chen F."/>
            <person name="Chen W."/>
            <person name="Choi C."/>
            <person name="Clum A."/>
            <person name="Dos Santos R.A."/>
            <person name="Damasio A.R."/>
            <person name="Diallinas G."/>
            <person name="Emri T."/>
            <person name="Fekete E."/>
            <person name="Flipphi M."/>
            <person name="Freyberg S."/>
            <person name="Gallo A."/>
            <person name="Gournas C."/>
            <person name="Habgood R."/>
            <person name="Hainaut M."/>
            <person name="Harispe M.L."/>
            <person name="Henrissat B."/>
            <person name="Hilden K.S."/>
            <person name="Hope R."/>
            <person name="Hossain A."/>
            <person name="Karabika E."/>
            <person name="Karaffa L."/>
            <person name="Karanyi Z."/>
            <person name="Krasevec N."/>
            <person name="Kuo A."/>
            <person name="Kusch H."/>
            <person name="LaButti K."/>
            <person name="Lagendijk E.L."/>
            <person name="Lapidus A."/>
            <person name="Levasseur A."/>
            <person name="Lindquist E."/>
            <person name="Lipzen A."/>
            <person name="Logrieco A.F."/>
            <person name="MacCabe A."/>
            <person name="Maekelae M.R."/>
            <person name="Malavazi I."/>
            <person name="Melin P."/>
            <person name="Meyer V."/>
            <person name="Mielnichuk N."/>
            <person name="Miskei M."/>
            <person name="Molnar A.P."/>
            <person name="Mule G."/>
            <person name="Ngan C.Y."/>
            <person name="Orejas M."/>
            <person name="Orosz E."/>
            <person name="Ouedraogo J.P."/>
            <person name="Overkamp K.M."/>
            <person name="Park H.-S."/>
            <person name="Perrone G."/>
            <person name="Piumi F."/>
            <person name="Punt P.J."/>
            <person name="Ram A.F."/>
            <person name="Ramon A."/>
            <person name="Rauscher S."/>
            <person name="Record E."/>
            <person name="Riano-Pachon D.M."/>
            <person name="Robert V."/>
            <person name="Roehrig J."/>
            <person name="Ruller R."/>
            <person name="Salamov A."/>
            <person name="Salih N.S."/>
            <person name="Samson R.A."/>
            <person name="Sandor E."/>
            <person name="Sanguinetti M."/>
            <person name="Schuetze T."/>
            <person name="Sepcic K."/>
            <person name="Shelest E."/>
            <person name="Sherlock G."/>
            <person name="Sophianopoulou V."/>
            <person name="Squina F.M."/>
            <person name="Sun H."/>
            <person name="Susca A."/>
            <person name="Todd R.B."/>
            <person name="Tsang A."/>
            <person name="Unkles S.E."/>
            <person name="van de Wiele N."/>
            <person name="van Rossen-Uffink D."/>
            <person name="Oliveira J.V."/>
            <person name="Vesth T.C."/>
            <person name="Visser J."/>
            <person name="Yu J.-H."/>
            <person name="Zhou M."/>
            <person name="Andersen M.R."/>
            <person name="Archer D.B."/>
            <person name="Baker S.E."/>
            <person name="Benoit I."/>
            <person name="Brakhage A.A."/>
            <person name="Braus G.H."/>
            <person name="Fischer R."/>
            <person name="Frisvad J.C."/>
            <person name="Goldman G.H."/>
            <person name="Houbraken J."/>
            <person name="Oakley B."/>
            <person name="Pocsi I."/>
            <person name="Scazzocchio C."/>
            <person name="Seiboth B."/>
            <person name="vanKuyk P.A."/>
            <person name="Wortman J."/>
            <person name="Dyer P.S."/>
            <person name="Grigoriev I.V."/>
        </authorList>
    </citation>
    <scope>NUCLEOTIDE SEQUENCE [LARGE SCALE GENOMIC DNA]</scope>
    <source>
        <strain evidence="2">CBS 134.48</strain>
    </source>
</reference>
<dbReference type="EMBL" id="KV878187">
    <property type="protein sequence ID" value="OJI87050.1"/>
    <property type="molecule type" value="Genomic_DNA"/>
</dbReference>